<accession>A0A9N9PCR1</accession>
<keyword evidence="3" id="KW-1185">Reference proteome</keyword>
<dbReference type="OrthoDB" id="2430670at2759"/>
<organism evidence="2 3">
    <name type="scientific">Racocetra fulgida</name>
    <dbReference type="NCBI Taxonomy" id="60492"/>
    <lineage>
        <taxon>Eukaryota</taxon>
        <taxon>Fungi</taxon>
        <taxon>Fungi incertae sedis</taxon>
        <taxon>Mucoromycota</taxon>
        <taxon>Glomeromycotina</taxon>
        <taxon>Glomeromycetes</taxon>
        <taxon>Diversisporales</taxon>
        <taxon>Gigasporaceae</taxon>
        <taxon>Racocetra</taxon>
    </lineage>
</organism>
<reference evidence="2" key="1">
    <citation type="submission" date="2021-06" db="EMBL/GenBank/DDBJ databases">
        <authorList>
            <person name="Kallberg Y."/>
            <person name="Tangrot J."/>
            <person name="Rosling A."/>
        </authorList>
    </citation>
    <scope>NUCLEOTIDE SEQUENCE</scope>
    <source>
        <strain evidence="2">IN212</strain>
    </source>
</reference>
<evidence type="ECO:0000313" key="3">
    <source>
        <dbReference type="Proteomes" id="UP000789396"/>
    </source>
</evidence>
<comment type="caution">
    <text evidence="2">The sequence shown here is derived from an EMBL/GenBank/DDBJ whole genome shotgun (WGS) entry which is preliminary data.</text>
</comment>
<feature type="non-terminal residue" evidence="2">
    <location>
        <position position="1"/>
    </location>
</feature>
<feature type="compositionally biased region" description="Low complexity" evidence="1">
    <location>
        <begin position="93"/>
        <end position="108"/>
    </location>
</feature>
<proteinExistence type="predicted"/>
<dbReference type="Proteomes" id="UP000789396">
    <property type="component" value="Unassembled WGS sequence"/>
</dbReference>
<protein>
    <submittedName>
        <fullName evidence="2">14381_t:CDS:1</fullName>
    </submittedName>
</protein>
<evidence type="ECO:0000256" key="1">
    <source>
        <dbReference type="SAM" id="MobiDB-lite"/>
    </source>
</evidence>
<sequence>KKAIQYAIQDGCDDLMQFLKEFNKRKEDQQIQAELIKQQELLNIWKITTNGNQIICNTNGILLDSMQVLDLIKHKPKGRPSSKRLKSSIEQPKSNSKSKSNVSNISNNDRCRKCGLCGE</sequence>
<gene>
    <name evidence="2" type="ORF">RFULGI_LOCUS18606</name>
</gene>
<dbReference type="EMBL" id="CAJVPZ010082930">
    <property type="protein sequence ID" value="CAG8809562.1"/>
    <property type="molecule type" value="Genomic_DNA"/>
</dbReference>
<feature type="compositionally biased region" description="Basic residues" evidence="1">
    <location>
        <begin position="75"/>
        <end position="86"/>
    </location>
</feature>
<feature type="non-terminal residue" evidence="2">
    <location>
        <position position="119"/>
    </location>
</feature>
<evidence type="ECO:0000313" key="2">
    <source>
        <dbReference type="EMBL" id="CAG8809562.1"/>
    </source>
</evidence>
<name>A0A9N9PCR1_9GLOM</name>
<dbReference type="AlphaFoldDB" id="A0A9N9PCR1"/>
<feature type="region of interest" description="Disordered" evidence="1">
    <location>
        <begin position="75"/>
        <end position="109"/>
    </location>
</feature>